<evidence type="ECO:0000256" key="6">
    <source>
        <dbReference type="ARBA" id="ARBA00023136"/>
    </source>
</evidence>
<keyword evidence="7 8" id="KW-0998">Cell outer membrane</keyword>
<keyword evidence="5" id="KW-0732">Signal</keyword>
<evidence type="ECO:0000313" key="9">
    <source>
        <dbReference type="EMBL" id="TYT74397.1"/>
    </source>
</evidence>
<dbReference type="GO" id="GO:0044718">
    <property type="term" value="P:siderophore transmembrane transport"/>
    <property type="evidence" value="ECO:0007669"/>
    <property type="project" value="TreeGrafter"/>
</dbReference>
<evidence type="ECO:0000256" key="8">
    <source>
        <dbReference type="PROSITE-ProRule" id="PRU01360"/>
    </source>
</evidence>
<dbReference type="AlphaFoldDB" id="A0A5S5MFE6"/>
<dbReference type="EMBL" id="VDMB01000012">
    <property type="protein sequence ID" value="TYT74397.1"/>
    <property type="molecule type" value="Genomic_DNA"/>
</dbReference>
<dbReference type="OrthoDB" id="9766643at2"/>
<evidence type="ECO:0000256" key="7">
    <source>
        <dbReference type="ARBA" id="ARBA00023237"/>
    </source>
</evidence>
<dbReference type="PROSITE" id="PS52016">
    <property type="entry name" value="TONB_DEPENDENT_REC_3"/>
    <property type="match status" value="1"/>
</dbReference>
<comment type="caution">
    <text evidence="9">The sequence shown here is derived from an EMBL/GenBank/DDBJ whole genome shotgun (WGS) entry which is preliminary data.</text>
</comment>
<comment type="subcellular location">
    <subcellularLocation>
        <location evidence="1 8">Cell outer membrane</location>
        <topology evidence="1 8">Multi-pass membrane protein</topology>
    </subcellularLocation>
</comment>
<keyword evidence="6 8" id="KW-0472">Membrane</keyword>
<dbReference type="Gene3D" id="2.40.170.20">
    <property type="entry name" value="TonB-dependent receptor, beta-barrel domain"/>
    <property type="match status" value="1"/>
</dbReference>
<dbReference type="PANTHER" id="PTHR30069">
    <property type="entry name" value="TONB-DEPENDENT OUTER MEMBRANE RECEPTOR"/>
    <property type="match status" value="1"/>
</dbReference>
<sequence>MPLIRLIAVLLFFPWIFQPASLLAGESAHGEIYLMQEILVKDTADVRATGRSVISGRVLENLPAGNATLTDMLKVLPGVQFEEAYGSAATGGEILPPEVSISGGRFYDNYFSVDGTGNNSFLDPTRKSSSSLHEVPGHSMELSPSTDVLESLTVYDSNVPACYGGFTGGVVDARTRRPDTEFSGAVFYRTTRDSWTRFHLNAEEKHQMLHSTSSRWQPKFRKENYGLRLDVPVTDSAGFMLAFREDRSTIPLKNLGGTEDQTRKGQHFFVKGSALLSDSDSLDISFTYAPYEGEYFHSDALNNAYRIEGGGSALRAGHLREAGWGSIDTRLSWRYSENKRHSQSATWYRWAITDSRDWGKASRGASSSMEGGYGDLEREQETLEADTTLALSTFTMAGMAHSLETGVSLSKIRGREKRPEDVFIYTSPVTNNPGFIADSDDPSLVPGEQYFARRQVLSAYSTEADIQSMAFYLSDTMTWKRLTLRPGLRISRDDFLENTDLAPRFSADLDILGTGDTVFTGGLNRYYGQAFLSHKLKEGRGTGSYNEWRTTYQNQVTPWQYAGSSETAWRFSDLKTPYSDEWTVGLDQRLMGGRLTLRYVERENKNEFARKRGSIERDGVRYDTFNNGGKSDYRSVRASWGRRWGDTEMLANLSWQERHTRAVDFNELLEDDNKSRRVWYQDRLYYLDELPKGNYARPWVGNLTLIQKLPWNLSATAFLSWKSDFDEIRDSREVMELPDSEKERDPVTGEVLRENAPVYEKVTRNAFWQLDMRLKGKVPFGTRFSATWDLEVMNLFDREIRTSDDTPLMGRQFWAGISLEF</sequence>
<evidence type="ECO:0000313" key="10">
    <source>
        <dbReference type="Proteomes" id="UP000321899"/>
    </source>
</evidence>
<keyword evidence="4 8" id="KW-0812">Transmembrane</keyword>
<keyword evidence="10" id="KW-1185">Reference proteome</keyword>
<protein>
    <recommendedName>
        <fullName evidence="11">TonB-dependent receptor plug domain-containing protein</fullName>
    </recommendedName>
</protein>
<reference evidence="9 10" key="1">
    <citation type="submission" date="2019-06" db="EMBL/GenBank/DDBJ databases">
        <title>Desulfobotulus mexicanus sp. nov., a novel sulfate-reducing bacterium isolated from the sediment of an alkaline crater lake in Mexico.</title>
        <authorList>
            <person name="Hirschler-Rea A."/>
        </authorList>
    </citation>
    <scope>NUCLEOTIDE SEQUENCE [LARGE SCALE GENOMIC DNA]</scope>
    <source>
        <strain evidence="9 10">PAR22N</strain>
    </source>
</reference>
<organism evidence="9 10">
    <name type="scientific">Desulfobotulus mexicanus</name>
    <dbReference type="NCBI Taxonomy" id="2586642"/>
    <lineage>
        <taxon>Bacteria</taxon>
        <taxon>Pseudomonadati</taxon>
        <taxon>Thermodesulfobacteriota</taxon>
        <taxon>Desulfobacteria</taxon>
        <taxon>Desulfobacterales</taxon>
        <taxon>Desulfobacteraceae</taxon>
        <taxon>Desulfobotulus</taxon>
    </lineage>
</organism>
<keyword evidence="3 8" id="KW-1134">Transmembrane beta strand</keyword>
<evidence type="ECO:0000256" key="4">
    <source>
        <dbReference type="ARBA" id="ARBA00022692"/>
    </source>
</evidence>
<keyword evidence="2 8" id="KW-0813">Transport</keyword>
<evidence type="ECO:0000256" key="3">
    <source>
        <dbReference type="ARBA" id="ARBA00022452"/>
    </source>
</evidence>
<evidence type="ECO:0008006" key="11">
    <source>
        <dbReference type="Google" id="ProtNLM"/>
    </source>
</evidence>
<dbReference type="GO" id="GO:0009279">
    <property type="term" value="C:cell outer membrane"/>
    <property type="evidence" value="ECO:0007669"/>
    <property type="project" value="UniProtKB-SubCell"/>
</dbReference>
<name>A0A5S5MFE6_9BACT</name>
<proteinExistence type="inferred from homology"/>
<dbReference type="RefSeq" id="WP_139449058.1">
    <property type="nucleotide sequence ID" value="NZ_VDMB01000012.1"/>
</dbReference>
<dbReference type="InterPro" id="IPR036942">
    <property type="entry name" value="Beta-barrel_TonB_sf"/>
</dbReference>
<dbReference type="SUPFAM" id="SSF56935">
    <property type="entry name" value="Porins"/>
    <property type="match status" value="1"/>
</dbReference>
<comment type="similarity">
    <text evidence="8">Belongs to the TonB-dependent receptor family.</text>
</comment>
<dbReference type="PANTHER" id="PTHR30069:SF29">
    <property type="entry name" value="HEMOGLOBIN AND HEMOGLOBIN-HAPTOGLOBIN-BINDING PROTEIN 1-RELATED"/>
    <property type="match status" value="1"/>
</dbReference>
<gene>
    <name evidence="9" type="ORF">FIM25_10580</name>
</gene>
<evidence type="ECO:0000256" key="1">
    <source>
        <dbReference type="ARBA" id="ARBA00004571"/>
    </source>
</evidence>
<evidence type="ECO:0000256" key="2">
    <source>
        <dbReference type="ARBA" id="ARBA00022448"/>
    </source>
</evidence>
<evidence type="ECO:0000256" key="5">
    <source>
        <dbReference type="ARBA" id="ARBA00022729"/>
    </source>
</evidence>
<dbReference type="Proteomes" id="UP000321899">
    <property type="component" value="Unassembled WGS sequence"/>
</dbReference>
<dbReference type="GO" id="GO:0015344">
    <property type="term" value="F:siderophore uptake transmembrane transporter activity"/>
    <property type="evidence" value="ECO:0007669"/>
    <property type="project" value="TreeGrafter"/>
</dbReference>
<dbReference type="InterPro" id="IPR039426">
    <property type="entry name" value="TonB-dep_rcpt-like"/>
</dbReference>
<accession>A0A5S5MFE6</accession>